<comment type="similarity">
    <text evidence="1">Belongs to the timeless family.</text>
</comment>
<feature type="compositionally biased region" description="Acidic residues" evidence="2">
    <location>
        <begin position="161"/>
        <end position="183"/>
    </location>
</feature>
<accession>A0ABD0J232</accession>
<feature type="compositionally biased region" description="Polar residues" evidence="2">
    <location>
        <begin position="254"/>
        <end position="265"/>
    </location>
</feature>
<dbReference type="InterPro" id="IPR044998">
    <property type="entry name" value="Timeless"/>
</dbReference>
<sequence>MEWNMMEPGGSGASGIGSLIEDVYIPSDDCEDVLDEIIEALLKEDPKLRNGRRKLSVDKVIEKDLVPLVKFCADEDIISRAVRLLANLSQPLEVFLQLGYPLGVQCQREIAALVNSSKSCCVDIDFFKSVNSHISSTLGRMDKLVLRLLNHPQKAGVLLEGDGDEEDKGGTTDDDQSDYDGSDLEFIPSQMSKFLSKDFDKQLQLGTANVVDSGANSPGEDSGDGEQVVSSSVYSSPDEQTEKMISERKDKSDSGINSKSSPSQSLERDELMSTSEDSDGMVKVSPPSYDTHQIALVEEREETMLMGEGRRNSELSCKDDMRDVASMAWDSMQRVLTAEKEVMSELLSGSCLMDVDIIVSYLKQFASEIVCSGLSNLVRCLMKALMSTYEGVLDDSFFMWTVGFFLSYARHSQIEFEKYKEILNLDVFGFLVYQGFRNCENLIIQHNKQENCALTKYRLHLVVCTLNQMFQVILTHSKDELAEGSYLHTLQLEVMRKYGSLLEEYTNNNEKLNVAVMTMMYHVAGDCNRGDVLLQLPILKKFSEIWGDITCSKHVEFNDLIEFVLENFMTMAFKDPVKCAQKLFDLSTSDMETGGSAEKTEKIATPEIGGLSEEDQDLLFTWTTDLQGSVSMVDDLVQRLHNRGSFASRQQVMLHLLHNGWLEEKQMEALSEEIRELHKVTDTATRSQIVSEMSALEHDQLLPFLLEKVKAAGFGDQLVWLQEQLLEAAYVRLGVRNSKYRVHVEEPLARFFALQDKSIPLVTVNEDQERVVKDPYFTILLQSLGLFPADTENFFFCRIPHFLSPAELVGKAQQLGDIDVGIIKFNLAEVEEDLSFTEFTPLFKDHSADDDRRGHSAGFSKPAKDHDHQWINFVCRFNKAKQSGD</sequence>
<dbReference type="PANTHER" id="PTHR22940">
    <property type="entry name" value="TIMEOUT/TIMELESS-2"/>
    <property type="match status" value="1"/>
</dbReference>
<keyword evidence="5" id="KW-1185">Reference proteome</keyword>
<protein>
    <recommendedName>
        <fullName evidence="3">Timeless C-terminal domain-containing protein</fullName>
    </recommendedName>
</protein>
<evidence type="ECO:0000256" key="2">
    <source>
        <dbReference type="SAM" id="MobiDB-lite"/>
    </source>
</evidence>
<evidence type="ECO:0000313" key="5">
    <source>
        <dbReference type="Proteomes" id="UP001519460"/>
    </source>
</evidence>
<feature type="region of interest" description="Disordered" evidence="2">
    <location>
        <begin position="210"/>
        <end position="289"/>
    </location>
</feature>
<dbReference type="InterPro" id="IPR007725">
    <property type="entry name" value="TIMELESS_C"/>
</dbReference>
<organism evidence="4 5">
    <name type="scientific">Batillaria attramentaria</name>
    <dbReference type="NCBI Taxonomy" id="370345"/>
    <lineage>
        <taxon>Eukaryota</taxon>
        <taxon>Metazoa</taxon>
        <taxon>Spiralia</taxon>
        <taxon>Lophotrochozoa</taxon>
        <taxon>Mollusca</taxon>
        <taxon>Gastropoda</taxon>
        <taxon>Caenogastropoda</taxon>
        <taxon>Sorbeoconcha</taxon>
        <taxon>Cerithioidea</taxon>
        <taxon>Batillariidae</taxon>
        <taxon>Batillaria</taxon>
    </lineage>
</organism>
<dbReference type="AlphaFoldDB" id="A0ABD0J232"/>
<dbReference type="Proteomes" id="UP001519460">
    <property type="component" value="Unassembled WGS sequence"/>
</dbReference>
<dbReference type="EMBL" id="JACVVK020000754">
    <property type="protein sequence ID" value="KAK7449147.1"/>
    <property type="molecule type" value="Genomic_DNA"/>
</dbReference>
<name>A0ABD0J232_9CAEN</name>
<reference evidence="4 5" key="1">
    <citation type="journal article" date="2023" name="Sci. Data">
        <title>Genome assembly of the Korean intertidal mud-creeper Batillaria attramentaria.</title>
        <authorList>
            <person name="Patra A.K."/>
            <person name="Ho P.T."/>
            <person name="Jun S."/>
            <person name="Lee S.J."/>
            <person name="Kim Y."/>
            <person name="Won Y.J."/>
        </authorList>
    </citation>
    <scope>NUCLEOTIDE SEQUENCE [LARGE SCALE GENOMIC DNA]</scope>
    <source>
        <strain evidence="4">Wonlab-2016</strain>
    </source>
</reference>
<evidence type="ECO:0000256" key="1">
    <source>
        <dbReference type="ARBA" id="ARBA00008174"/>
    </source>
</evidence>
<dbReference type="PANTHER" id="PTHR22940:SF5">
    <property type="entry name" value="PROTEIN TIMELESS"/>
    <property type="match status" value="1"/>
</dbReference>
<feature type="domain" description="Timeless C-terminal" evidence="3">
    <location>
        <begin position="705"/>
        <end position="808"/>
    </location>
</feature>
<evidence type="ECO:0000259" key="3">
    <source>
        <dbReference type="Pfam" id="PF05029"/>
    </source>
</evidence>
<gene>
    <name evidence="4" type="ORF">BaRGS_00040056</name>
</gene>
<dbReference type="Pfam" id="PF05029">
    <property type="entry name" value="TIMELESS_C"/>
    <property type="match status" value="1"/>
</dbReference>
<proteinExistence type="inferred from homology"/>
<feature type="compositionally biased region" description="Basic and acidic residues" evidence="2">
    <location>
        <begin position="240"/>
        <end position="253"/>
    </location>
</feature>
<feature type="compositionally biased region" description="Polar residues" evidence="2">
    <location>
        <begin position="228"/>
        <end position="238"/>
    </location>
</feature>
<comment type="caution">
    <text evidence="4">The sequence shown here is derived from an EMBL/GenBank/DDBJ whole genome shotgun (WGS) entry which is preliminary data.</text>
</comment>
<evidence type="ECO:0000313" key="4">
    <source>
        <dbReference type="EMBL" id="KAK7449147.1"/>
    </source>
</evidence>
<feature type="region of interest" description="Disordered" evidence="2">
    <location>
        <begin position="157"/>
        <end position="183"/>
    </location>
</feature>